<proteinExistence type="predicted"/>
<reference evidence="1" key="1">
    <citation type="submission" date="2021-10" db="EMBL/GenBank/DDBJ databases">
        <title>Tropical sea cucumber genome reveals ecological adaptation and Cuvierian tubules defense mechanism.</title>
        <authorList>
            <person name="Chen T."/>
        </authorList>
    </citation>
    <scope>NUCLEOTIDE SEQUENCE</scope>
    <source>
        <strain evidence="1">Nanhai2018</strain>
        <tissue evidence="1">Muscle</tissue>
    </source>
</reference>
<accession>A0A9Q1BHY9</accession>
<dbReference type="EMBL" id="JAIZAY010000017">
    <property type="protein sequence ID" value="KAJ8025622.1"/>
    <property type="molecule type" value="Genomic_DNA"/>
</dbReference>
<name>A0A9Q1BHY9_HOLLE</name>
<evidence type="ECO:0000313" key="1">
    <source>
        <dbReference type="EMBL" id="KAJ8025622.1"/>
    </source>
</evidence>
<gene>
    <name evidence="1" type="ORF">HOLleu_33231</name>
</gene>
<comment type="caution">
    <text evidence="1">The sequence shown here is derived from an EMBL/GenBank/DDBJ whole genome shotgun (WGS) entry which is preliminary data.</text>
</comment>
<organism evidence="1 2">
    <name type="scientific">Holothuria leucospilota</name>
    <name type="common">Black long sea cucumber</name>
    <name type="synonym">Mertensiothuria leucospilota</name>
    <dbReference type="NCBI Taxonomy" id="206669"/>
    <lineage>
        <taxon>Eukaryota</taxon>
        <taxon>Metazoa</taxon>
        <taxon>Echinodermata</taxon>
        <taxon>Eleutherozoa</taxon>
        <taxon>Echinozoa</taxon>
        <taxon>Holothuroidea</taxon>
        <taxon>Aspidochirotacea</taxon>
        <taxon>Aspidochirotida</taxon>
        <taxon>Holothuriidae</taxon>
        <taxon>Holothuria</taxon>
    </lineage>
</organism>
<dbReference type="AlphaFoldDB" id="A0A9Q1BHY9"/>
<protein>
    <submittedName>
        <fullName evidence="1">Uncharacterized protein</fullName>
    </submittedName>
</protein>
<keyword evidence="2" id="KW-1185">Reference proteome</keyword>
<sequence>MNPLYMRKVGLIHSEKIWLRSMSNLATRPDSRAESRSELFYSTWRKSNVPTSPFSPDIRSAKASH</sequence>
<dbReference type="Proteomes" id="UP001152320">
    <property type="component" value="Chromosome 17"/>
</dbReference>
<evidence type="ECO:0000313" key="2">
    <source>
        <dbReference type="Proteomes" id="UP001152320"/>
    </source>
</evidence>